<sequence length="181" mass="20623">MIHTIKETVLHYPQTLLDSWNQGKMDWVSSDLFVPSEVYEEPSLYFSKYYTLAQYNDKGWLGTVFYALGNWEVENPTYHSGRVLIAQYIDPIKLSLFKGLRTGITSGEPDLFLYKPDGTLLFIVVKQANESLTDAQLICLSNIKSVLECDVEIVSLVEESHQYAAKSYEIKVVQFPKPLGV</sequence>
<comment type="caution">
    <text evidence="1">The sequence shown here is derived from an EMBL/GenBank/DDBJ whole genome shotgun (WGS) entry which is preliminary data.</text>
</comment>
<organism evidence="1 2">
    <name type="scientific">Aliivibrio finisterrensis</name>
    <dbReference type="NCBI Taxonomy" id="511998"/>
    <lineage>
        <taxon>Bacteria</taxon>
        <taxon>Pseudomonadati</taxon>
        <taxon>Pseudomonadota</taxon>
        <taxon>Gammaproteobacteria</taxon>
        <taxon>Vibrionales</taxon>
        <taxon>Vibrionaceae</taxon>
        <taxon>Aliivibrio</taxon>
    </lineage>
</organism>
<dbReference type="OrthoDB" id="2965842at2"/>
<evidence type="ECO:0000313" key="2">
    <source>
        <dbReference type="Proteomes" id="UP000293465"/>
    </source>
</evidence>
<dbReference type="Proteomes" id="UP000293465">
    <property type="component" value="Unassembled WGS sequence"/>
</dbReference>
<dbReference type="AlphaFoldDB" id="A0A4Q5KM67"/>
<reference evidence="1 2" key="1">
    <citation type="submission" date="2019-02" db="EMBL/GenBank/DDBJ databases">
        <title>Genome sequences of Aliivibrio finisterrensis strains from farmed Atlantic salmon.</title>
        <authorList>
            <person name="Bowman J.P."/>
        </authorList>
    </citation>
    <scope>NUCLEOTIDE SEQUENCE [LARGE SCALE GENOMIC DNA]</scope>
    <source>
        <strain evidence="1 2">A32</strain>
    </source>
</reference>
<evidence type="ECO:0000313" key="1">
    <source>
        <dbReference type="EMBL" id="RYU46494.1"/>
    </source>
</evidence>
<protein>
    <submittedName>
        <fullName evidence="1">VRR-NUC domain-containing protein</fullName>
    </submittedName>
</protein>
<accession>A0A4Q5KM67</accession>
<name>A0A4Q5KM67_9GAMM</name>
<dbReference type="EMBL" id="SEZJ01000007">
    <property type="protein sequence ID" value="RYU46494.1"/>
    <property type="molecule type" value="Genomic_DNA"/>
</dbReference>
<gene>
    <name evidence="1" type="ORF">ERW49_09625</name>
</gene>
<proteinExistence type="predicted"/>